<evidence type="ECO:0000256" key="1">
    <source>
        <dbReference type="ARBA" id="ARBA00004651"/>
    </source>
</evidence>
<keyword evidence="7" id="KW-0046">Antibiotic resistance</keyword>
<feature type="transmembrane region" description="Helical" evidence="9">
    <location>
        <begin position="55"/>
        <end position="75"/>
    </location>
</feature>
<feature type="compositionally biased region" description="Low complexity" evidence="8">
    <location>
        <begin position="507"/>
        <end position="516"/>
    </location>
</feature>
<evidence type="ECO:0000256" key="5">
    <source>
        <dbReference type="ARBA" id="ARBA00022989"/>
    </source>
</evidence>
<evidence type="ECO:0000256" key="9">
    <source>
        <dbReference type="SAM" id="Phobius"/>
    </source>
</evidence>
<name>A0ABS2TYJ7_9ACTN</name>
<keyword evidence="6 9" id="KW-0472">Membrane</keyword>
<evidence type="ECO:0000256" key="8">
    <source>
        <dbReference type="SAM" id="MobiDB-lite"/>
    </source>
</evidence>
<feature type="transmembrane region" description="Helical" evidence="9">
    <location>
        <begin position="235"/>
        <end position="253"/>
    </location>
</feature>
<comment type="caution">
    <text evidence="11">The sequence shown here is derived from an EMBL/GenBank/DDBJ whole genome shotgun (WGS) entry which is preliminary data.</text>
</comment>
<gene>
    <name evidence="11" type="ORF">ITX44_27160</name>
</gene>
<evidence type="ECO:0000259" key="10">
    <source>
        <dbReference type="PROSITE" id="PS50850"/>
    </source>
</evidence>
<feature type="transmembrane region" description="Helical" evidence="9">
    <location>
        <begin position="273"/>
        <end position="295"/>
    </location>
</feature>
<dbReference type="SUPFAM" id="SSF103473">
    <property type="entry name" value="MFS general substrate transporter"/>
    <property type="match status" value="1"/>
</dbReference>
<feature type="transmembrane region" description="Helical" evidence="9">
    <location>
        <begin position="87"/>
        <end position="106"/>
    </location>
</feature>
<keyword evidence="4 9" id="KW-0812">Transmembrane</keyword>
<dbReference type="CDD" id="cd17321">
    <property type="entry name" value="MFS_MMR_MDR_like"/>
    <property type="match status" value="1"/>
</dbReference>
<dbReference type="RefSeq" id="WP_205360125.1">
    <property type="nucleotide sequence ID" value="NZ_JADKYB010000016.1"/>
</dbReference>
<keyword evidence="5 9" id="KW-1133">Transmembrane helix</keyword>
<evidence type="ECO:0000313" key="11">
    <source>
        <dbReference type="EMBL" id="MBM9508167.1"/>
    </source>
</evidence>
<organism evidence="11 12">
    <name type="scientific">Actinacidiphila acididurans</name>
    <dbReference type="NCBI Taxonomy" id="2784346"/>
    <lineage>
        <taxon>Bacteria</taxon>
        <taxon>Bacillati</taxon>
        <taxon>Actinomycetota</taxon>
        <taxon>Actinomycetes</taxon>
        <taxon>Kitasatosporales</taxon>
        <taxon>Streptomycetaceae</taxon>
        <taxon>Actinacidiphila</taxon>
    </lineage>
</organism>
<evidence type="ECO:0000313" key="12">
    <source>
        <dbReference type="Proteomes" id="UP000749040"/>
    </source>
</evidence>
<dbReference type="InterPro" id="IPR011701">
    <property type="entry name" value="MFS"/>
</dbReference>
<dbReference type="Proteomes" id="UP000749040">
    <property type="component" value="Unassembled WGS sequence"/>
</dbReference>
<dbReference type="PANTHER" id="PTHR42718">
    <property type="entry name" value="MAJOR FACILITATOR SUPERFAMILY MULTIDRUG TRANSPORTER MFSC"/>
    <property type="match status" value="1"/>
</dbReference>
<dbReference type="PROSITE" id="PS50850">
    <property type="entry name" value="MFS"/>
    <property type="match status" value="1"/>
</dbReference>
<evidence type="ECO:0000256" key="3">
    <source>
        <dbReference type="ARBA" id="ARBA00022475"/>
    </source>
</evidence>
<protein>
    <submittedName>
        <fullName evidence="11">MFS transporter</fullName>
    </submittedName>
</protein>
<evidence type="ECO:0000256" key="7">
    <source>
        <dbReference type="ARBA" id="ARBA00023251"/>
    </source>
</evidence>
<evidence type="ECO:0000256" key="2">
    <source>
        <dbReference type="ARBA" id="ARBA00022448"/>
    </source>
</evidence>
<proteinExistence type="predicted"/>
<feature type="transmembrane region" description="Helical" evidence="9">
    <location>
        <begin position="145"/>
        <end position="167"/>
    </location>
</feature>
<feature type="transmembrane region" description="Helical" evidence="9">
    <location>
        <begin position="339"/>
        <end position="358"/>
    </location>
</feature>
<evidence type="ECO:0000256" key="6">
    <source>
        <dbReference type="ARBA" id="ARBA00023136"/>
    </source>
</evidence>
<dbReference type="NCBIfam" id="TIGR00711">
    <property type="entry name" value="efflux_EmrB"/>
    <property type="match status" value="1"/>
</dbReference>
<feature type="transmembrane region" description="Helical" evidence="9">
    <location>
        <begin position="173"/>
        <end position="192"/>
    </location>
</feature>
<comment type="subcellular location">
    <subcellularLocation>
        <location evidence="1">Cell membrane</location>
        <topology evidence="1">Multi-pass membrane protein</topology>
    </subcellularLocation>
</comment>
<keyword evidence="2" id="KW-0813">Transport</keyword>
<reference evidence="11 12" key="1">
    <citation type="submission" date="2021-01" db="EMBL/GenBank/DDBJ databases">
        <title>Streptomyces acididurans sp. nov., isolated from a peat swamp forest soil.</title>
        <authorList>
            <person name="Chantavorakit T."/>
            <person name="Duangmal K."/>
        </authorList>
    </citation>
    <scope>NUCLEOTIDE SEQUENCE [LARGE SCALE GENOMIC DNA]</scope>
    <source>
        <strain evidence="11 12">KK5PA1</strain>
    </source>
</reference>
<dbReference type="Gene3D" id="1.20.1720.10">
    <property type="entry name" value="Multidrug resistance protein D"/>
    <property type="match status" value="1"/>
</dbReference>
<feature type="transmembrane region" description="Helical" evidence="9">
    <location>
        <begin position="446"/>
        <end position="465"/>
    </location>
</feature>
<feature type="region of interest" description="Disordered" evidence="8">
    <location>
        <begin position="473"/>
        <end position="516"/>
    </location>
</feature>
<keyword evidence="3" id="KW-1003">Cell membrane</keyword>
<feature type="transmembrane region" description="Helical" evidence="9">
    <location>
        <begin position="307"/>
        <end position="332"/>
    </location>
</feature>
<dbReference type="PANTHER" id="PTHR42718:SF42">
    <property type="entry name" value="EXPORT PROTEIN"/>
    <property type="match status" value="1"/>
</dbReference>
<feature type="transmembrane region" description="Helical" evidence="9">
    <location>
        <begin position="212"/>
        <end position="229"/>
    </location>
</feature>
<feature type="transmembrane region" description="Helical" evidence="9">
    <location>
        <begin position="378"/>
        <end position="397"/>
    </location>
</feature>
<feature type="domain" description="Major facilitator superfamily (MFS) profile" evidence="10">
    <location>
        <begin position="21"/>
        <end position="469"/>
    </location>
</feature>
<feature type="transmembrane region" description="Helical" evidence="9">
    <location>
        <begin position="20"/>
        <end position="43"/>
    </location>
</feature>
<accession>A0ABS2TYJ7</accession>
<evidence type="ECO:0000256" key="4">
    <source>
        <dbReference type="ARBA" id="ARBA00022692"/>
    </source>
</evidence>
<dbReference type="Pfam" id="PF07690">
    <property type="entry name" value="MFS_1"/>
    <property type="match status" value="1"/>
</dbReference>
<dbReference type="Gene3D" id="1.20.1250.20">
    <property type="entry name" value="MFS general substrate transporter like domains"/>
    <property type="match status" value="1"/>
</dbReference>
<dbReference type="EMBL" id="JADKYB010000016">
    <property type="protein sequence ID" value="MBM9508167.1"/>
    <property type="molecule type" value="Genomic_DNA"/>
</dbReference>
<keyword evidence="12" id="KW-1185">Reference proteome</keyword>
<dbReference type="InterPro" id="IPR020846">
    <property type="entry name" value="MFS_dom"/>
</dbReference>
<dbReference type="InterPro" id="IPR004638">
    <property type="entry name" value="EmrB-like"/>
</dbReference>
<feature type="transmembrane region" description="Helical" evidence="9">
    <location>
        <begin position="112"/>
        <end position="133"/>
    </location>
</feature>
<sequence>MTAGSPASEGVRLSSRTGRWVLACSVLGSGMALLDGTVVNIALPRIGTDLGVSLAALQWTVNGYLLTLAGLILLGGGLGDRYGRRKVFVIGVIWFAAASALCGIAQNGAMLIASRALQGVGGALLTPGSLALVQSTYRPEDRAKAVGAWSGLGGVAGAVGPFLGGFLVDGPGWRWIFLVNLPVAAIVVAIAVRRVPESRDRTATGSFDVRGAALAALCLAGITYALIAASGHPNWVTVIATAVAGLACGAAFLRTERSRPHPMLPLTIFSSRLFTSMNVVTVCLYAAIGGVFFVLPVQLQIAAGYSALRSGLATLPVTVLMLLLSAPAGALAQRIGPRLPLTVGPLLTATGLLLLTRLGPGSSSYLQDVLPAVTVQGLGMALFVAPLTATVLASVDVDHAGIASGVNNAAARVAQLLIVAALPLAVGLSNQAYRSPHAVNSAFGKSMYICAGLCALASVLAFALVPPQALREEEGKAPAPQPQCHSHCGFNAPPLEPGADHDKAAADEAGAGEARA</sequence>
<dbReference type="InterPro" id="IPR036259">
    <property type="entry name" value="MFS_trans_sf"/>
</dbReference>